<dbReference type="GO" id="GO:0006113">
    <property type="term" value="P:fermentation"/>
    <property type="evidence" value="ECO:0007669"/>
    <property type="project" value="InterPro"/>
</dbReference>
<keyword evidence="2" id="KW-1133">Transmembrane helix</keyword>
<evidence type="ECO:0000259" key="3">
    <source>
        <dbReference type="Pfam" id="PF21678"/>
    </source>
</evidence>
<dbReference type="GeneID" id="6006559"/>
<feature type="compositionally biased region" description="Polar residues" evidence="1">
    <location>
        <begin position="1101"/>
        <end position="1112"/>
    </location>
</feature>
<dbReference type="PANTHER" id="PTHR32085">
    <property type="entry name" value="PROTEIN CSF1"/>
    <property type="match status" value="1"/>
</dbReference>
<accession>A8N5H6</accession>
<dbReference type="EMBL" id="AACS02000003">
    <property type="protein sequence ID" value="EAU91786.1"/>
    <property type="molecule type" value="Genomic_DNA"/>
</dbReference>
<gene>
    <name evidence="4" type="ORF">CC1G_04554</name>
</gene>
<proteinExistence type="predicted"/>
<feature type="compositionally biased region" description="Basic and acidic residues" evidence="1">
    <location>
        <begin position="1272"/>
        <end position="1281"/>
    </location>
</feature>
<feature type="region of interest" description="Disordered" evidence="1">
    <location>
        <begin position="2536"/>
        <end position="2560"/>
    </location>
</feature>
<dbReference type="OMA" id="YGLEWFI"/>
<comment type="caution">
    <text evidence="4">The sequence shown here is derived from an EMBL/GenBank/DDBJ whole genome shotgun (WGS) entry which is preliminary data.</text>
</comment>
<dbReference type="Pfam" id="PF21678">
    <property type="entry name" value="Csf1_N"/>
    <property type="match status" value="1"/>
</dbReference>
<dbReference type="VEuPathDB" id="FungiDB:CC1G_04554"/>
<dbReference type="InterPro" id="IPR029636">
    <property type="entry name" value="Csf1"/>
</dbReference>
<feature type="transmembrane region" description="Helical" evidence="2">
    <location>
        <begin position="5"/>
        <end position="24"/>
    </location>
</feature>
<reference evidence="4 5" key="1">
    <citation type="journal article" date="2010" name="Proc. Natl. Acad. Sci. U.S.A.">
        <title>Insights into evolution of multicellular fungi from the assembled chromosomes of the mushroom Coprinopsis cinerea (Coprinus cinereus).</title>
        <authorList>
            <person name="Stajich J.E."/>
            <person name="Wilke S.K."/>
            <person name="Ahren D."/>
            <person name="Au C.H."/>
            <person name="Birren B.W."/>
            <person name="Borodovsky M."/>
            <person name="Burns C."/>
            <person name="Canback B."/>
            <person name="Casselton L.A."/>
            <person name="Cheng C.K."/>
            <person name="Deng J."/>
            <person name="Dietrich F.S."/>
            <person name="Fargo D.C."/>
            <person name="Farman M.L."/>
            <person name="Gathman A.C."/>
            <person name="Goldberg J."/>
            <person name="Guigo R."/>
            <person name="Hoegger P.J."/>
            <person name="Hooker J.B."/>
            <person name="Huggins A."/>
            <person name="James T.Y."/>
            <person name="Kamada T."/>
            <person name="Kilaru S."/>
            <person name="Kodira C."/>
            <person name="Kues U."/>
            <person name="Kupfer D."/>
            <person name="Kwan H.S."/>
            <person name="Lomsadze A."/>
            <person name="Li W."/>
            <person name="Lilly W.W."/>
            <person name="Ma L.J."/>
            <person name="Mackey A.J."/>
            <person name="Manning G."/>
            <person name="Martin F."/>
            <person name="Muraguchi H."/>
            <person name="Natvig D.O."/>
            <person name="Palmerini H."/>
            <person name="Ramesh M.A."/>
            <person name="Rehmeyer C.J."/>
            <person name="Roe B.A."/>
            <person name="Shenoy N."/>
            <person name="Stanke M."/>
            <person name="Ter-Hovhannisyan V."/>
            <person name="Tunlid A."/>
            <person name="Velagapudi R."/>
            <person name="Vision T.J."/>
            <person name="Zeng Q."/>
            <person name="Zolan M.E."/>
            <person name="Pukkila P.J."/>
        </authorList>
    </citation>
    <scope>NUCLEOTIDE SEQUENCE [LARGE SCALE GENOMIC DNA]</scope>
    <source>
        <strain evidence="5">Okayama-7 / 130 / ATCC MYA-4618 / FGSC 9003</strain>
    </source>
</reference>
<dbReference type="InterPro" id="IPR048636">
    <property type="entry name" value="Csf1_N"/>
</dbReference>
<feature type="region of interest" description="Disordered" evidence="1">
    <location>
        <begin position="1272"/>
        <end position="1291"/>
    </location>
</feature>
<name>A8N5H6_COPC7</name>
<protein>
    <recommendedName>
        <fullName evidence="3">Csf1 N-terminal domain-containing protein</fullName>
    </recommendedName>
</protein>
<evidence type="ECO:0000256" key="1">
    <source>
        <dbReference type="SAM" id="MobiDB-lite"/>
    </source>
</evidence>
<dbReference type="GO" id="GO:0016020">
    <property type="term" value="C:membrane"/>
    <property type="evidence" value="ECO:0007669"/>
    <property type="project" value="InterPro"/>
</dbReference>
<feature type="compositionally biased region" description="Polar residues" evidence="1">
    <location>
        <begin position="3210"/>
        <end position="3219"/>
    </location>
</feature>
<dbReference type="KEGG" id="cci:CC1G_04554"/>
<dbReference type="RefSeq" id="XP_001830121.1">
    <property type="nucleotide sequence ID" value="XM_001830069.1"/>
</dbReference>
<feature type="compositionally biased region" description="Basic and acidic residues" evidence="1">
    <location>
        <begin position="3148"/>
        <end position="3157"/>
    </location>
</feature>
<evidence type="ECO:0000256" key="2">
    <source>
        <dbReference type="SAM" id="Phobius"/>
    </source>
</evidence>
<feature type="compositionally biased region" description="Acidic residues" evidence="1">
    <location>
        <begin position="1193"/>
        <end position="1211"/>
    </location>
</feature>
<keyword evidence="2" id="KW-0472">Membrane</keyword>
<dbReference type="Proteomes" id="UP000001861">
    <property type="component" value="Unassembled WGS sequence"/>
</dbReference>
<feature type="region of interest" description="Disordered" evidence="1">
    <location>
        <begin position="145"/>
        <end position="175"/>
    </location>
</feature>
<dbReference type="PANTHER" id="PTHR32085:SF3">
    <property type="entry name" value="PROTEIN CSF1"/>
    <property type="match status" value="1"/>
</dbReference>
<dbReference type="STRING" id="240176.A8N5H6"/>
<organism evidence="4 5">
    <name type="scientific">Coprinopsis cinerea (strain Okayama-7 / 130 / ATCC MYA-4618 / FGSC 9003)</name>
    <name type="common">Inky cap fungus</name>
    <name type="synonym">Hormographiella aspergillata</name>
    <dbReference type="NCBI Taxonomy" id="240176"/>
    <lineage>
        <taxon>Eukaryota</taxon>
        <taxon>Fungi</taxon>
        <taxon>Dikarya</taxon>
        <taxon>Basidiomycota</taxon>
        <taxon>Agaricomycotina</taxon>
        <taxon>Agaricomycetes</taxon>
        <taxon>Agaricomycetidae</taxon>
        <taxon>Agaricales</taxon>
        <taxon>Agaricineae</taxon>
        <taxon>Psathyrellaceae</taxon>
        <taxon>Coprinopsis</taxon>
    </lineage>
</organism>
<feature type="compositionally biased region" description="Basic residues" evidence="1">
    <location>
        <begin position="1141"/>
        <end position="1150"/>
    </location>
</feature>
<dbReference type="InParanoid" id="A8N5H6"/>
<dbReference type="OrthoDB" id="10051416at2759"/>
<keyword evidence="5" id="KW-1185">Reference proteome</keyword>
<feature type="domain" description="Csf1 N-terminal" evidence="3">
    <location>
        <begin position="18"/>
        <end position="785"/>
    </location>
</feature>
<feature type="region of interest" description="Disordered" evidence="1">
    <location>
        <begin position="1187"/>
        <end position="1231"/>
    </location>
</feature>
<feature type="region of interest" description="Disordered" evidence="1">
    <location>
        <begin position="3124"/>
        <end position="3240"/>
    </location>
</feature>
<feature type="region of interest" description="Disordered" evidence="1">
    <location>
        <begin position="2904"/>
        <end position="2923"/>
    </location>
</feature>
<feature type="region of interest" description="Disordered" evidence="1">
    <location>
        <begin position="1093"/>
        <end position="1173"/>
    </location>
</feature>
<feature type="compositionally biased region" description="Basic and acidic residues" evidence="1">
    <location>
        <begin position="150"/>
        <end position="159"/>
    </location>
</feature>
<evidence type="ECO:0000313" key="5">
    <source>
        <dbReference type="Proteomes" id="UP000001861"/>
    </source>
</evidence>
<keyword evidence="2" id="KW-0812">Transmembrane</keyword>
<dbReference type="eggNOG" id="KOG3596">
    <property type="taxonomic scope" value="Eukaryota"/>
</dbReference>
<sequence>MFSKLLLIACICIVIALILYFFYWNRFIAFILAQIIRVLYWNQEGSSIWVEIGSIHFSLPAGRILFKDLCYHSSNQTIKIVKGQLQWRYWIRRPMTEEEISTGRGRRWLSCRIHISFQGFEWFMYNRTASFDNIVSQMESNLNRSTSRFSEGRRSKSRQDGGSTAYPPASSGKRSLPIPLTIQRAFNWLKNQLPSLDPKDLLPLGVEVTTGAIILGNASTPSLLVAEFQNADGTFGVVPSRSKYDLYKQNLNLKFQHALVRYVDNEDYVESMNCLGAILHDRIKRYNENRTPRSYMSYRSFGRLWRQVGLFSLVIQYFQERREQRAFQRSLANSLASNGKSKKKEIRDETPIGIDFSTHEYAIERKILEAPSLELTYFVDVVGEVPPLPHVDPFSRGDIVDVGNGGTAPEWGFHLVVKSGFIRYGPWADRQRAELQRAFFPPSYQDTQPTTRLKPGDKRLWTALQVFIELRDETTLHIPFRESSKDWQWDGKSTIPRRPRRREPASINVTVGDLSSINYVMPMAVGEKGYEPVIEIHLDTIAVSSSLNDIKLISAESCRIRCEHPSPLPWNQVRTWTYSITLRQPVLFLLRDHINMFTDLGKDWASGPPTDWQKFVPMIYVVKLKLHHYEINLYANDHNIIDKPLIRDENALLTLSGLDLQTKVTMPSNKFRPLTYCVPFIVDAPDVSFNLSVPRWSTHALHAPRGGYSILKADALHLEGSYRYYGEVHEEHVDQLKLDIQLTNAALKALGWAIRYIMVIKDNYFGSFTHFSTLNEYLGKRDSQDQPVGDPIKLKYREGKHNMLQVELSLDVDRGTAVLPSGLLGYRTSSFNMLTDSSTATEPSGSALMLAFPRLQVYLRLHDYFMEMTLNVDTVRGLMDTSVPEKMDYKTLQKKGKEVLFIDGIDVVANRLFGPQPNTSTYLCIWEISLGSVKGQLTAFEAKAIAAAGNAFKVHFVDAVNAPADKFMPPLDPDITFYKIGVASAELVWKTPTAALVVSLEEGIKFASNDLASNHYRKVISLQIPRINVKVLVTSVSSRGTSWLEAGEVVADAYLDIYDVPKDYRAQNKAQTDYVEEQDQLTGRVKRMLADLRRRDRYTTDPATSDDTSNHAGSMFLPQPLLPTSRRPQPKPRAVNLNRHSSSHSRRRQPSWRPSTLGHFSDSDGDDALSEADRDAHVAKARFSVTRLPLQEREDDSMSSGDESDDADLTDGDSLNSDWSDIADSPNATPDSSMLSFFSPLTRHYYVNPAGSPGRWGGSAFTLARDKSPLKVRRPSLDTDPRPFTPLPIGLSDQDGQCGTTIVRIRTRKPSEIKLTPLLIVASVPFEEDISNIPLDPEMSVDSMMSAYLDRLLKDEKCPSFLLLDIGLSSTGLVLFHHTSPSITTPPDGQLPSPCVPSKLDTTSILDIGMTSAHLTIGKLDKELALRGAIGKAFCNVDTSLDKRTLSSTKSEQAAFNLSISDLSVELSRQSLHCYVRDIYGKIGHRGPAIMVSMALSVLQSVKTATARMPQLKDDRQTDLRDCIYNILTASQNRPIVDTLSIIQPSFLVQDGIPWRLRSDPGFRFLYHLRNCIDTPVPGPSSVSVDDLTALLDDRLFALEQDNIKLADLPDLLTVFKGAGVKPESPPGPKMRKNNQISSISLELNQAVFTVFDISGSTATELKLTESKFMARKEKVDLVHFSTALPTSMSQTSLREKPRPLRRFAVSAALGDTNVAVFPQLMSFIQEALRVRRQTRSPSKQLRAPTQPNPSIKVSKLVNINVLVSLRRLRIRAAAANLVFELGLVGFQGSSAMLSATTTTEFSNNHVANFEEIYLQARSPSSPEKESQHDILAAVALQGGKANYLSKAGHSVPLLSHRVVFSLEQFRIDVPRSAMRLYRFAEEWRADYLPGIESTVKAMLSEIDTKSAAASAPPTRSPTAHDVELHVNASVNRVRVTLQVMHGTWLTWEVEKIIGYLKSPVKSSGTSPTYTFGVQLGSMILNISSSKLHEAASGSRVRLQLPPMSVAGDYDGSCVRTLALVEFIELKVKPSHWDTLLAVQQKFGQDFNDFLNLVQETRQNRPAPEPKPNPGPSINYGVFVKMKGFRVGLEGLSSTLYLECVDIRGGLNNANGVSWDIGLTGLALSLAPRALGGLPYNRQQRSAFVSIDFKVTGGDNNRGISLVKTLDLSVTKIHAVMQASSIGEVGDFIDHLQAEMLDRQEQRAIELAEFKEKTQSILKTFDVKVRDVPREEARSWLGDYIINVSIQNIGVAFPLAHDHQLDVGRSADAVAVRAFLFSIRSITFRTDRGETGEALMEKLCFQFVPKFRQSSPEDFAADRHHARNCLVYPEMRAQLRSSTVASSRKVWIDANVDGFLLDLDSSVPDYVFSLVDVYRKGKERVERLSATIPRTPSAMTPSVELPKPYDRHYTEIPTSNVFASLRFSSGKVRAYSVAAVKQFRSRSLSLSTASQDLTDEQVLDMGAEVFNLPTVSVWAEYRATPAARKLTEKDGERPTPSLLMFKSTVHSSRNVLRPQLLPFLTEVLNRVETRMRKISSLPPHIPGTETPVSMDYPQPKLPSSNTEAVSSMQLSFSLRIDKSRLELTCQPDVNVVAAVNWESGGFTLNVSPGARRVSFTGAVGGLAIGLRHGFLSEDCVNLDARNLTFSIAFSKMDTLDGRTAGTVSAILDTEFLGGVRFSRLQDILCFKAVWLDRIPIWNSYAPPEAKNIPKTIVIPASPVEPTRDQSLSTVILIRIRQIKVSVDLGQSICFTVLDLKNAVLRTKITDMMQELSIFVEDVSVTAKGNLSGRIHVPDCLFQTIRRSEQFISQDEAESRMLELMMTSGPLVAMLESDHQRLLHYRAEPLEVQIFDDWSLASGRFEEDRSLQLSFVVRCPEIAVVATIGTIPKMMSYANRFKSNLEAQRQGASRESKTFRATRAPKPDNPLSAVAEAMLHSARTRFKEVESGLAYVVRQKMSARLDLLRLIVFPRSMNDVEIAQFVGRRVIAQFDRLVASDTMPAKRDLRLSFYSMTISKHTQNQAMVITPSQLEALDGREWLEEMFKGAAEATIVGLPAMNMHMVSEEVLQEASRQLVYDFRSRFIRTEGMKAYEDIFITLNMSLYTWLTVLRKSLTREMDQVRATEDWRSAFNPGSSPNPPVGNNGNVRKKVPEPLELTHDFLSPAPENTAVTNPPPMSISAPSTAKLAADQPSRSSSIKAPRSATIGRDRSSSVNFPSSSGKDTEARDVSPAPAKRNSITYEPRERHIERLTMRQLGEATPDVMHPFFMKKAGFNLEDSLPQYVHEYAAIPLEEIMEVLLKIYSQQLLKNQMNETISLPADSPIPDL</sequence>
<evidence type="ECO:0000313" key="4">
    <source>
        <dbReference type="EMBL" id="EAU91786.1"/>
    </source>
</evidence>